<sequence>MDIRRVARILVVGRRRFDPELLYVECLQCGRPVLWRPTRTRSLIEASGLLPEELDHSCLIGTDGCPVCSPELGSFKTILVRVESYADSEGPAAGTA</sequence>
<reference evidence="1 2" key="1">
    <citation type="submission" date="2018-06" db="EMBL/GenBank/DDBJ databases">
        <title>Complete genome of Desulfovibrio indonesiensis P37SLT.</title>
        <authorList>
            <person name="Crispim J.S."/>
            <person name="Vidigal P.M.P."/>
            <person name="Silva L.C.F."/>
            <person name="Laguardia C.N."/>
            <person name="Araujo L.C."/>
            <person name="Dias R.S."/>
            <person name="Sousa M.P."/>
            <person name="Paula S.O."/>
            <person name="Silva C."/>
        </authorList>
    </citation>
    <scope>NUCLEOTIDE SEQUENCE [LARGE SCALE GENOMIC DNA]</scope>
    <source>
        <strain evidence="1 2">P37SLT</strain>
    </source>
</reference>
<dbReference type="EMBL" id="QMIE01000016">
    <property type="protein sequence ID" value="TVM15569.1"/>
    <property type="molecule type" value="Genomic_DNA"/>
</dbReference>
<comment type="caution">
    <text evidence="1">The sequence shown here is derived from an EMBL/GenBank/DDBJ whole genome shotgun (WGS) entry which is preliminary data.</text>
</comment>
<accession>A0A7M3MC97</accession>
<protein>
    <submittedName>
        <fullName evidence="1">Uncharacterized protein</fullName>
    </submittedName>
</protein>
<dbReference type="Proteomes" id="UP000448292">
    <property type="component" value="Unassembled WGS sequence"/>
</dbReference>
<evidence type="ECO:0000313" key="1">
    <source>
        <dbReference type="EMBL" id="TVM15569.1"/>
    </source>
</evidence>
<proteinExistence type="predicted"/>
<organism evidence="1 2">
    <name type="scientific">Oceanidesulfovibrio indonesiensis</name>
    <dbReference type="NCBI Taxonomy" id="54767"/>
    <lineage>
        <taxon>Bacteria</taxon>
        <taxon>Pseudomonadati</taxon>
        <taxon>Thermodesulfobacteriota</taxon>
        <taxon>Desulfovibrionia</taxon>
        <taxon>Desulfovibrionales</taxon>
        <taxon>Desulfovibrionaceae</taxon>
        <taxon>Oceanidesulfovibrio</taxon>
    </lineage>
</organism>
<name>A0A7M3MC97_9BACT</name>
<dbReference type="AlphaFoldDB" id="A0A7M3MC97"/>
<dbReference type="OrthoDB" id="5471583at2"/>
<gene>
    <name evidence="1" type="ORF">DPQ33_15120</name>
</gene>
<keyword evidence="2" id="KW-1185">Reference proteome</keyword>
<evidence type="ECO:0000313" key="2">
    <source>
        <dbReference type="Proteomes" id="UP000448292"/>
    </source>
</evidence>